<dbReference type="PANTHER" id="PTHR46720:SF3">
    <property type="entry name" value="FAD-BINDING DOMAIN-CONTAINING PROTEIN-RELATED"/>
    <property type="match status" value="1"/>
</dbReference>
<feature type="domain" description="FAD-binding" evidence="5">
    <location>
        <begin position="20"/>
        <end position="357"/>
    </location>
</feature>
<dbReference type="FunFam" id="3.50.50.60:FF:000153">
    <property type="entry name" value="Salicylate hydroxylase, putative"/>
    <property type="match status" value="1"/>
</dbReference>
<feature type="region of interest" description="Disordered" evidence="4">
    <location>
        <begin position="467"/>
        <end position="500"/>
    </location>
</feature>
<evidence type="ECO:0000256" key="2">
    <source>
        <dbReference type="ARBA" id="ARBA00022827"/>
    </source>
</evidence>
<keyword evidence="1" id="KW-0285">Flavoprotein</keyword>
<protein>
    <recommendedName>
        <fullName evidence="5">FAD-binding domain-containing protein</fullName>
    </recommendedName>
</protein>
<dbReference type="Gene3D" id="3.50.50.60">
    <property type="entry name" value="FAD/NAD(P)-binding domain"/>
    <property type="match status" value="1"/>
</dbReference>
<dbReference type="InterPro" id="IPR002938">
    <property type="entry name" value="FAD-bd"/>
</dbReference>
<accession>A0AAN8I1G7</accession>
<dbReference type="SUPFAM" id="SSF54373">
    <property type="entry name" value="FAD-linked reductases, C-terminal domain"/>
    <property type="match status" value="1"/>
</dbReference>
<evidence type="ECO:0000313" key="6">
    <source>
        <dbReference type="EMBL" id="KAK5948977.1"/>
    </source>
</evidence>
<evidence type="ECO:0000259" key="5">
    <source>
        <dbReference type="Pfam" id="PF01494"/>
    </source>
</evidence>
<keyword evidence="3" id="KW-0560">Oxidoreductase</keyword>
<keyword evidence="2" id="KW-0274">FAD</keyword>
<comment type="caution">
    <text evidence="6">The sequence shown here is derived from an EMBL/GenBank/DDBJ whole genome shotgun (WGS) entry which is preliminary data.</text>
</comment>
<dbReference type="InterPro" id="IPR036188">
    <property type="entry name" value="FAD/NAD-bd_sf"/>
</dbReference>
<feature type="compositionally biased region" description="Polar residues" evidence="4">
    <location>
        <begin position="485"/>
        <end position="497"/>
    </location>
</feature>
<organism evidence="6 7">
    <name type="scientific">Knufia fluminis</name>
    <dbReference type="NCBI Taxonomy" id="191047"/>
    <lineage>
        <taxon>Eukaryota</taxon>
        <taxon>Fungi</taxon>
        <taxon>Dikarya</taxon>
        <taxon>Ascomycota</taxon>
        <taxon>Pezizomycotina</taxon>
        <taxon>Eurotiomycetes</taxon>
        <taxon>Chaetothyriomycetidae</taxon>
        <taxon>Chaetothyriales</taxon>
        <taxon>Trichomeriaceae</taxon>
        <taxon>Knufia</taxon>
    </lineage>
</organism>
<dbReference type="SUPFAM" id="SSF51905">
    <property type="entry name" value="FAD/NAD(P)-binding domain"/>
    <property type="match status" value="1"/>
</dbReference>
<dbReference type="PRINTS" id="PR00420">
    <property type="entry name" value="RNGMNOXGNASE"/>
</dbReference>
<evidence type="ECO:0000313" key="7">
    <source>
        <dbReference type="Proteomes" id="UP001316803"/>
    </source>
</evidence>
<proteinExistence type="predicted"/>
<keyword evidence="7" id="KW-1185">Reference proteome</keyword>
<dbReference type="GO" id="GO:0016491">
    <property type="term" value="F:oxidoreductase activity"/>
    <property type="evidence" value="ECO:0007669"/>
    <property type="project" value="UniProtKB-KW"/>
</dbReference>
<dbReference type="Proteomes" id="UP001316803">
    <property type="component" value="Unassembled WGS sequence"/>
</dbReference>
<dbReference type="GO" id="GO:0071949">
    <property type="term" value="F:FAD binding"/>
    <property type="evidence" value="ECO:0007669"/>
    <property type="project" value="InterPro"/>
</dbReference>
<dbReference type="Pfam" id="PF01494">
    <property type="entry name" value="FAD_binding_3"/>
    <property type="match status" value="1"/>
</dbReference>
<dbReference type="InterPro" id="IPR051104">
    <property type="entry name" value="FAD_monoxygenase"/>
</dbReference>
<evidence type="ECO:0000256" key="1">
    <source>
        <dbReference type="ARBA" id="ARBA00022630"/>
    </source>
</evidence>
<evidence type="ECO:0000256" key="3">
    <source>
        <dbReference type="ARBA" id="ARBA00023002"/>
    </source>
</evidence>
<dbReference type="EMBL" id="JAKLMC020000041">
    <property type="protein sequence ID" value="KAK5948977.1"/>
    <property type="molecule type" value="Genomic_DNA"/>
</dbReference>
<reference evidence="6 7" key="1">
    <citation type="submission" date="2022-12" db="EMBL/GenBank/DDBJ databases">
        <title>Genomic features and morphological characterization of a novel Knufia sp. strain isolated from spacecraft assembly facility.</title>
        <authorList>
            <person name="Teixeira M."/>
            <person name="Chander A.M."/>
            <person name="Stajich J.E."/>
            <person name="Venkateswaran K."/>
        </authorList>
    </citation>
    <scope>NUCLEOTIDE SEQUENCE [LARGE SCALE GENOMIC DNA]</scope>
    <source>
        <strain evidence="6 7">FJI-L2-BK-P2</strain>
    </source>
</reference>
<name>A0AAN8I1G7_9EURO</name>
<dbReference type="AlphaFoldDB" id="A0AAN8I1G7"/>
<sequence>MKDATPSMYPPAMDREDVPEVAIVGGGIIGLTLALGLNKRGINAKVYEQARSLREIGAGVAFTANAVRCMEQIDPRLVTALRSVATSNGDPNNPNDHLQWVDGFNVDPEHPEDEKLLYKLYAGPRGFEGCHRAHFLDALLKVVPEGVLQFGKRLANVVEQDEEEKVKLEFEDGTVAEADAVIGCDGIKSRVRELMFGSENPVSHPTYTHKIAYRGLIPMDKAVEAVGESKAKNQHMHLGPQAHLLHFPVANQKLMNVVAFAPDPEEWEDSKTFVAPATRRDVEKVFAGWGTTVRSIVSLLPNDLDKWAVFDSSTFPVPCYNKGRICIAGDAAHAAAPHHGAGAGIGVEDALCLSALLDKAASVIQDDKASKSQALKLAFITFNTIRRKRTQWLVQSSHDVCEIYEWNHPKTGSDPDKCFEEIRRRSHKIWYFDYEDMVRESSESFEWRVVIQALVNGDRKVDLPTLEQMRGGDDSESDSVSDSSIATPTESRPNSPMQGLKLVTGAKAQSIGTVKQDSQIV</sequence>
<dbReference type="PANTHER" id="PTHR46720">
    <property type="entry name" value="HYDROXYLASE, PUTATIVE (AFU_ORTHOLOGUE AFUA_3G01460)-RELATED"/>
    <property type="match status" value="1"/>
</dbReference>
<gene>
    <name evidence="6" type="ORF">OHC33_010063</name>
</gene>
<dbReference type="GO" id="GO:0044550">
    <property type="term" value="P:secondary metabolite biosynthetic process"/>
    <property type="evidence" value="ECO:0007669"/>
    <property type="project" value="UniProtKB-ARBA"/>
</dbReference>
<evidence type="ECO:0000256" key="4">
    <source>
        <dbReference type="SAM" id="MobiDB-lite"/>
    </source>
</evidence>